<name>A0A067R575_ZOONE</name>
<dbReference type="EMBL" id="KK852686">
    <property type="protein sequence ID" value="KDR18440.1"/>
    <property type="molecule type" value="Genomic_DNA"/>
</dbReference>
<dbReference type="AlphaFoldDB" id="A0A067R575"/>
<evidence type="ECO:0000313" key="1">
    <source>
        <dbReference type="EMBL" id="KDR18440.1"/>
    </source>
</evidence>
<evidence type="ECO:0000313" key="2">
    <source>
        <dbReference type="Proteomes" id="UP000027135"/>
    </source>
</evidence>
<dbReference type="InParanoid" id="A0A067R575"/>
<dbReference type="Proteomes" id="UP000027135">
    <property type="component" value="Unassembled WGS sequence"/>
</dbReference>
<keyword evidence="2" id="KW-1185">Reference proteome</keyword>
<protein>
    <submittedName>
        <fullName evidence="1">Uncharacterized protein</fullName>
    </submittedName>
</protein>
<reference evidence="1 2" key="1">
    <citation type="journal article" date="2014" name="Nat. Commun.">
        <title>Molecular traces of alternative social organization in a termite genome.</title>
        <authorList>
            <person name="Terrapon N."/>
            <person name="Li C."/>
            <person name="Robertson H.M."/>
            <person name="Ji L."/>
            <person name="Meng X."/>
            <person name="Booth W."/>
            <person name="Chen Z."/>
            <person name="Childers C.P."/>
            <person name="Glastad K.M."/>
            <person name="Gokhale K."/>
            <person name="Gowin J."/>
            <person name="Gronenberg W."/>
            <person name="Hermansen R.A."/>
            <person name="Hu H."/>
            <person name="Hunt B.G."/>
            <person name="Huylmans A.K."/>
            <person name="Khalil S.M."/>
            <person name="Mitchell R.D."/>
            <person name="Munoz-Torres M.C."/>
            <person name="Mustard J.A."/>
            <person name="Pan H."/>
            <person name="Reese J.T."/>
            <person name="Scharf M.E."/>
            <person name="Sun F."/>
            <person name="Vogel H."/>
            <person name="Xiao J."/>
            <person name="Yang W."/>
            <person name="Yang Z."/>
            <person name="Yang Z."/>
            <person name="Zhou J."/>
            <person name="Zhu J."/>
            <person name="Brent C.S."/>
            <person name="Elsik C.G."/>
            <person name="Goodisman M.A."/>
            <person name="Liberles D.A."/>
            <person name="Roe R.M."/>
            <person name="Vargo E.L."/>
            <person name="Vilcinskas A."/>
            <person name="Wang J."/>
            <person name="Bornberg-Bauer E."/>
            <person name="Korb J."/>
            <person name="Zhang G."/>
            <person name="Liebig J."/>
        </authorList>
    </citation>
    <scope>NUCLEOTIDE SEQUENCE [LARGE SCALE GENOMIC DNA]</scope>
    <source>
        <tissue evidence="1">Whole organism</tissue>
    </source>
</reference>
<organism evidence="1 2">
    <name type="scientific">Zootermopsis nevadensis</name>
    <name type="common">Dampwood termite</name>
    <dbReference type="NCBI Taxonomy" id="136037"/>
    <lineage>
        <taxon>Eukaryota</taxon>
        <taxon>Metazoa</taxon>
        <taxon>Ecdysozoa</taxon>
        <taxon>Arthropoda</taxon>
        <taxon>Hexapoda</taxon>
        <taxon>Insecta</taxon>
        <taxon>Pterygota</taxon>
        <taxon>Neoptera</taxon>
        <taxon>Polyneoptera</taxon>
        <taxon>Dictyoptera</taxon>
        <taxon>Blattodea</taxon>
        <taxon>Blattoidea</taxon>
        <taxon>Termitoidae</taxon>
        <taxon>Termopsidae</taxon>
        <taxon>Zootermopsis</taxon>
    </lineage>
</organism>
<sequence>MVVPFQQGRQFQSQVCTRVIQCVHKQGNWVVRASFKSLHQETKILFYNRAPRRGT</sequence>
<proteinExistence type="predicted"/>
<gene>
    <name evidence="1" type="ORF">L798_07442</name>
</gene>
<accession>A0A067R575</accession>